<dbReference type="Proteomes" id="UP000652761">
    <property type="component" value="Unassembled WGS sequence"/>
</dbReference>
<dbReference type="EMBL" id="NMUH01003861">
    <property type="protein sequence ID" value="MQM07389.1"/>
    <property type="molecule type" value="Genomic_DNA"/>
</dbReference>
<feature type="compositionally biased region" description="Low complexity" evidence="1">
    <location>
        <begin position="130"/>
        <end position="141"/>
    </location>
</feature>
<feature type="region of interest" description="Disordered" evidence="1">
    <location>
        <begin position="56"/>
        <end position="109"/>
    </location>
</feature>
<proteinExistence type="predicted"/>
<dbReference type="Pfam" id="PF20711">
    <property type="entry name" value="DUF6825"/>
    <property type="match status" value="1"/>
</dbReference>
<feature type="compositionally biased region" description="Basic and acidic residues" evidence="1">
    <location>
        <begin position="56"/>
        <end position="71"/>
    </location>
</feature>
<dbReference type="OrthoDB" id="532061at2759"/>
<dbReference type="PANTHER" id="PTHR35745:SF1">
    <property type="entry name" value="OS04G0513000 PROTEIN"/>
    <property type="match status" value="1"/>
</dbReference>
<reference evidence="2" key="1">
    <citation type="submission" date="2017-07" db="EMBL/GenBank/DDBJ databases">
        <title>Taro Niue Genome Assembly and Annotation.</title>
        <authorList>
            <person name="Atibalentja N."/>
            <person name="Keating K."/>
            <person name="Fields C.J."/>
        </authorList>
    </citation>
    <scope>NUCLEOTIDE SEQUENCE</scope>
    <source>
        <strain evidence="2">Niue_2</strain>
        <tissue evidence="2">Leaf</tissue>
    </source>
</reference>
<dbReference type="InterPro" id="IPR040003">
    <property type="entry name" value="PG18-like"/>
</dbReference>
<evidence type="ECO:0000256" key="1">
    <source>
        <dbReference type="SAM" id="MobiDB-lite"/>
    </source>
</evidence>
<dbReference type="PANTHER" id="PTHR35745">
    <property type="entry name" value="BNACNNG14650D PROTEIN"/>
    <property type="match status" value="1"/>
</dbReference>
<protein>
    <submittedName>
        <fullName evidence="2">Uncharacterized protein</fullName>
    </submittedName>
</protein>
<organism evidence="2 3">
    <name type="scientific">Colocasia esculenta</name>
    <name type="common">Wild taro</name>
    <name type="synonym">Arum esculentum</name>
    <dbReference type="NCBI Taxonomy" id="4460"/>
    <lineage>
        <taxon>Eukaryota</taxon>
        <taxon>Viridiplantae</taxon>
        <taxon>Streptophyta</taxon>
        <taxon>Embryophyta</taxon>
        <taxon>Tracheophyta</taxon>
        <taxon>Spermatophyta</taxon>
        <taxon>Magnoliopsida</taxon>
        <taxon>Liliopsida</taxon>
        <taxon>Araceae</taxon>
        <taxon>Aroideae</taxon>
        <taxon>Colocasieae</taxon>
        <taxon>Colocasia</taxon>
    </lineage>
</organism>
<comment type="caution">
    <text evidence="2">The sequence shown here is derived from an EMBL/GenBank/DDBJ whole genome shotgun (WGS) entry which is preliminary data.</text>
</comment>
<evidence type="ECO:0000313" key="3">
    <source>
        <dbReference type="Proteomes" id="UP000652761"/>
    </source>
</evidence>
<evidence type="ECO:0000313" key="2">
    <source>
        <dbReference type="EMBL" id="MQM07389.1"/>
    </source>
</evidence>
<gene>
    <name evidence="2" type="ORF">Taro_040229</name>
</gene>
<dbReference type="AlphaFoldDB" id="A0A843WCM8"/>
<dbReference type="GO" id="GO:0010027">
    <property type="term" value="P:thylakoid membrane organization"/>
    <property type="evidence" value="ECO:0007669"/>
    <property type="project" value="InterPro"/>
</dbReference>
<accession>A0A843WCM8</accession>
<keyword evidence="3" id="KW-1185">Reference proteome</keyword>
<dbReference type="GO" id="GO:0009535">
    <property type="term" value="C:chloroplast thylakoid membrane"/>
    <property type="evidence" value="ECO:0007669"/>
    <property type="project" value="TreeGrafter"/>
</dbReference>
<feature type="region of interest" description="Disordered" evidence="1">
    <location>
        <begin position="125"/>
        <end position="144"/>
    </location>
</feature>
<sequence length="266" mass="28923">MTLYAYDFDLDRSHYLGIASSNYAALQNSKSQPVATATPFSRSVPSLTGVAEARDLERREGAKGRGGRMERALALSPRSPRFALSSGSRRPRPARLPSPTPQPLRSSNFGFLNSRRLRQGFGMRLRGADSRNSPGPGSSGDSESKAALDAFFLGKAFAEALNERIGSTVGEVLSVIGQWQAEQQKQVIDFQEEVVQRAKVAKEKAALEALEGQGVLSKPVMTISDSSSSEPAKDDRDPLEEIELTVDVWIIHLSSRGVESTMRKGE</sequence>
<feature type="region of interest" description="Disordered" evidence="1">
    <location>
        <begin position="220"/>
        <end position="239"/>
    </location>
</feature>
<name>A0A843WCM8_COLES</name>